<proteinExistence type="inferred from homology"/>
<dbReference type="eggNOG" id="COG0425">
    <property type="taxonomic scope" value="Bacteria"/>
</dbReference>
<dbReference type="InterPro" id="IPR036868">
    <property type="entry name" value="TusA-like_sf"/>
</dbReference>
<feature type="domain" description="UPF0033" evidence="2">
    <location>
        <begin position="3"/>
        <end position="68"/>
    </location>
</feature>
<name>U2UVP9_9ACTN</name>
<dbReference type="Proteomes" id="UP000016638">
    <property type="component" value="Unassembled WGS sequence"/>
</dbReference>
<dbReference type="EMBL" id="AWEZ01000060">
    <property type="protein sequence ID" value="ERL07192.1"/>
    <property type="molecule type" value="Genomic_DNA"/>
</dbReference>
<dbReference type="PANTHER" id="PTHR33279">
    <property type="entry name" value="SULFUR CARRIER PROTEIN YEDF-RELATED"/>
    <property type="match status" value="1"/>
</dbReference>
<dbReference type="AlphaFoldDB" id="U2UVP9"/>
<dbReference type="Pfam" id="PF01206">
    <property type="entry name" value="TusA"/>
    <property type="match status" value="1"/>
</dbReference>
<evidence type="ECO:0000313" key="3">
    <source>
        <dbReference type="EMBL" id="ERL07192.1"/>
    </source>
</evidence>
<dbReference type="OrthoDB" id="8636759at2"/>
<dbReference type="STRING" id="1125712.HMPREF1316_1716"/>
<gene>
    <name evidence="3" type="ORF">HMPREF1316_1716</name>
</gene>
<dbReference type="CDD" id="cd03421">
    <property type="entry name" value="SirA_like_N"/>
    <property type="match status" value="1"/>
</dbReference>
<sequence length="68" mass="7152">MDVIDARGLSCPEPVVLTRNALKSSPAQLTVLVDAVAAKENVTRFATSQGYAVEATEEDGSTTLTLTK</sequence>
<reference evidence="3 4" key="1">
    <citation type="submission" date="2013-08" db="EMBL/GenBank/DDBJ databases">
        <authorList>
            <person name="Durkin A.S."/>
            <person name="Haft D.R."/>
            <person name="McCorrison J."/>
            <person name="Torralba M."/>
            <person name="Gillis M."/>
            <person name="Haft D.H."/>
            <person name="Methe B."/>
            <person name="Sutton G."/>
            <person name="Nelson K.E."/>
        </authorList>
    </citation>
    <scope>NUCLEOTIDE SEQUENCE [LARGE SCALE GENOMIC DNA]</scope>
    <source>
        <strain evidence="3 4">F0195</strain>
    </source>
</reference>
<dbReference type="PATRIC" id="fig|1125712.3.peg.1703"/>
<dbReference type="InterPro" id="IPR001455">
    <property type="entry name" value="TusA-like"/>
</dbReference>
<evidence type="ECO:0000256" key="1">
    <source>
        <dbReference type="ARBA" id="ARBA00008984"/>
    </source>
</evidence>
<protein>
    <submittedName>
        <fullName evidence="3">Sulfurtransferase TusA</fullName>
    </submittedName>
</protein>
<evidence type="ECO:0000313" key="4">
    <source>
        <dbReference type="Proteomes" id="UP000016638"/>
    </source>
</evidence>
<comment type="caution">
    <text evidence="3">The sequence shown here is derived from an EMBL/GenBank/DDBJ whole genome shotgun (WGS) entry which is preliminary data.</text>
</comment>
<organism evidence="3 4">
    <name type="scientific">Olsenella profusa F0195</name>
    <dbReference type="NCBI Taxonomy" id="1125712"/>
    <lineage>
        <taxon>Bacteria</taxon>
        <taxon>Bacillati</taxon>
        <taxon>Actinomycetota</taxon>
        <taxon>Coriobacteriia</taxon>
        <taxon>Coriobacteriales</taxon>
        <taxon>Atopobiaceae</taxon>
        <taxon>Olsenella</taxon>
    </lineage>
</organism>
<dbReference type="GO" id="GO:0016740">
    <property type="term" value="F:transferase activity"/>
    <property type="evidence" value="ECO:0007669"/>
    <property type="project" value="UniProtKB-KW"/>
</dbReference>
<dbReference type="RefSeq" id="WP_021726603.1">
    <property type="nucleotide sequence ID" value="NZ_AWEZ01000060.1"/>
</dbReference>
<evidence type="ECO:0000259" key="2">
    <source>
        <dbReference type="Pfam" id="PF01206"/>
    </source>
</evidence>
<keyword evidence="4" id="KW-1185">Reference proteome</keyword>
<dbReference type="PANTHER" id="PTHR33279:SF6">
    <property type="entry name" value="SULFUR CARRIER PROTEIN YEDF-RELATED"/>
    <property type="match status" value="1"/>
</dbReference>
<accession>U2UVP9</accession>
<keyword evidence="3" id="KW-0808">Transferase</keyword>
<comment type="similarity">
    <text evidence="1">Belongs to the sulfur carrier protein TusA family.</text>
</comment>
<dbReference type="SUPFAM" id="SSF64307">
    <property type="entry name" value="SirA-like"/>
    <property type="match status" value="1"/>
</dbReference>
<dbReference type="Gene3D" id="3.30.110.40">
    <property type="entry name" value="TusA-like domain"/>
    <property type="match status" value="1"/>
</dbReference>